<dbReference type="EMBL" id="CM051407">
    <property type="protein sequence ID" value="KAJ4701977.1"/>
    <property type="molecule type" value="Genomic_DNA"/>
</dbReference>
<reference evidence="1 2" key="1">
    <citation type="journal article" date="2023" name="Science">
        <title>Complex scaffold remodeling in plant triterpene biosynthesis.</title>
        <authorList>
            <person name="De La Pena R."/>
            <person name="Hodgson H."/>
            <person name="Liu J.C."/>
            <person name="Stephenson M.J."/>
            <person name="Martin A.C."/>
            <person name="Owen C."/>
            <person name="Harkess A."/>
            <person name="Leebens-Mack J."/>
            <person name="Jimenez L.E."/>
            <person name="Osbourn A."/>
            <person name="Sattely E.S."/>
        </authorList>
    </citation>
    <scope>NUCLEOTIDE SEQUENCE [LARGE SCALE GENOMIC DNA]</scope>
    <source>
        <strain evidence="2">cv. JPN11</strain>
        <tissue evidence="1">Leaf</tissue>
    </source>
</reference>
<organism evidence="1 2">
    <name type="scientific">Melia azedarach</name>
    <name type="common">Chinaberry tree</name>
    <dbReference type="NCBI Taxonomy" id="155640"/>
    <lineage>
        <taxon>Eukaryota</taxon>
        <taxon>Viridiplantae</taxon>
        <taxon>Streptophyta</taxon>
        <taxon>Embryophyta</taxon>
        <taxon>Tracheophyta</taxon>
        <taxon>Spermatophyta</taxon>
        <taxon>Magnoliopsida</taxon>
        <taxon>eudicotyledons</taxon>
        <taxon>Gunneridae</taxon>
        <taxon>Pentapetalae</taxon>
        <taxon>rosids</taxon>
        <taxon>malvids</taxon>
        <taxon>Sapindales</taxon>
        <taxon>Meliaceae</taxon>
        <taxon>Melia</taxon>
    </lineage>
</organism>
<keyword evidence="2" id="KW-1185">Reference proteome</keyword>
<evidence type="ECO:0000313" key="2">
    <source>
        <dbReference type="Proteomes" id="UP001164539"/>
    </source>
</evidence>
<name>A0ACC1WSF9_MELAZ</name>
<gene>
    <name evidence="1" type="ORF">OWV82_025130</name>
</gene>
<sequence>MDSFEFNSIKAEKAEAMRRYNRHKRLKNFFFFAEVFAALVVLSWSSYTYIPAAAEMAGRFLRHYVAVLAKPLYVFISINILIILISFLPSQKPTKPDFYDEYVTITTNNNNSGNVPRRTFTTADHSPTPEDTVVDKQIICVYNAVKNSPVEKNLVCASRLKDCEAKQAVLCPIQQKKIEAATETKKYTRTRSERLDRENQRELRRSETAIKREVAARRSCEMDDLSSEEFRMTIETFIAAKKKTLIRENTLDLKPEQKQCVAITLTSRN</sequence>
<dbReference type="Proteomes" id="UP001164539">
    <property type="component" value="Chromosome 14"/>
</dbReference>
<proteinExistence type="predicted"/>
<protein>
    <submittedName>
        <fullName evidence="1">tRNA-methyltransferase non-catalytic subunit trm6MTase subunit</fullName>
    </submittedName>
</protein>
<accession>A0ACC1WSF9</accession>
<comment type="caution">
    <text evidence="1">The sequence shown here is derived from an EMBL/GenBank/DDBJ whole genome shotgun (WGS) entry which is preliminary data.</text>
</comment>
<evidence type="ECO:0000313" key="1">
    <source>
        <dbReference type="EMBL" id="KAJ4701977.1"/>
    </source>
</evidence>